<feature type="region of interest" description="Disordered" evidence="1">
    <location>
        <begin position="1"/>
        <end position="21"/>
    </location>
</feature>
<evidence type="ECO:0000313" key="3">
    <source>
        <dbReference type="Proteomes" id="UP000024635"/>
    </source>
</evidence>
<evidence type="ECO:0000313" key="2">
    <source>
        <dbReference type="EMBL" id="EYC13126.1"/>
    </source>
</evidence>
<gene>
    <name evidence="2" type="primary">Acey_s0045.g1280</name>
    <name evidence="2" type="ORF">Y032_0045g1280</name>
</gene>
<comment type="caution">
    <text evidence="2">The sequence shown here is derived from an EMBL/GenBank/DDBJ whole genome shotgun (WGS) entry which is preliminary data.</text>
</comment>
<dbReference type="EMBL" id="JARK01001381">
    <property type="protein sequence ID" value="EYC13126.1"/>
    <property type="molecule type" value="Genomic_DNA"/>
</dbReference>
<proteinExistence type="predicted"/>
<evidence type="ECO:0000256" key="1">
    <source>
        <dbReference type="SAM" id="MobiDB-lite"/>
    </source>
</evidence>
<accession>A0A016UDY7</accession>
<name>A0A016UDY7_9BILA</name>
<protein>
    <submittedName>
        <fullName evidence="2">Uncharacterized protein</fullName>
    </submittedName>
</protein>
<dbReference type="Proteomes" id="UP000024635">
    <property type="component" value="Unassembled WGS sequence"/>
</dbReference>
<feature type="compositionally biased region" description="Polar residues" evidence="1">
    <location>
        <begin position="1"/>
        <end position="17"/>
    </location>
</feature>
<sequence>MQRQQITKNNRFRQNPSGEKDGHIDLLLSVLMQRFAQLNHPFCTQPDCELEKVVFLILMDSFAFKKVLSTLGTFNIC</sequence>
<keyword evidence="3" id="KW-1185">Reference proteome</keyword>
<dbReference type="AlphaFoldDB" id="A0A016UDY7"/>
<organism evidence="2 3">
    <name type="scientific">Ancylostoma ceylanicum</name>
    <dbReference type="NCBI Taxonomy" id="53326"/>
    <lineage>
        <taxon>Eukaryota</taxon>
        <taxon>Metazoa</taxon>
        <taxon>Ecdysozoa</taxon>
        <taxon>Nematoda</taxon>
        <taxon>Chromadorea</taxon>
        <taxon>Rhabditida</taxon>
        <taxon>Rhabditina</taxon>
        <taxon>Rhabditomorpha</taxon>
        <taxon>Strongyloidea</taxon>
        <taxon>Ancylostomatidae</taxon>
        <taxon>Ancylostomatinae</taxon>
        <taxon>Ancylostoma</taxon>
    </lineage>
</organism>
<reference evidence="3" key="1">
    <citation type="journal article" date="2015" name="Nat. Genet.">
        <title>The genome and transcriptome of the zoonotic hookworm Ancylostoma ceylanicum identify infection-specific gene families.</title>
        <authorList>
            <person name="Schwarz E.M."/>
            <person name="Hu Y."/>
            <person name="Antoshechkin I."/>
            <person name="Miller M.M."/>
            <person name="Sternberg P.W."/>
            <person name="Aroian R.V."/>
        </authorList>
    </citation>
    <scope>NUCLEOTIDE SEQUENCE</scope>
    <source>
        <strain evidence="3">HY135</strain>
    </source>
</reference>